<organism evidence="8 9">
    <name type="scientific">Erwinia typographi</name>
    <dbReference type="NCBI Taxonomy" id="371042"/>
    <lineage>
        <taxon>Bacteria</taxon>
        <taxon>Pseudomonadati</taxon>
        <taxon>Pseudomonadota</taxon>
        <taxon>Gammaproteobacteria</taxon>
        <taxon>Enterobacterales</taxon>
        <taxon>Erwiniaceae</taxon>
        <taxon>Erwinia</taxon>
    </lineage>
</organism>
<keyword evidence="3 6" id="KW-0732">Signal</keyword>
<accession>A0A0A3YLA2</accession>
<dbReference type="SUPFAM" id="SSF53850">
    <property type="entry name" value="Periplasmic binding protein-like II"/>
    <property type="match status" value="1"/>
</dbReference>
<evidence type="ECO:0000259" key="7">
    <source>
        <dbReference type="SMART" id="SM00062"/>
    </source>
</evidence>
<dbReference type="RefSeq" id="WP_034899797.1">
    <property type="nucleotide sequence ID" value="NZ_JRUQ01000111.1"/>
</dbReference>
<dbReference type="SMART" id="SM00062">
    <property type="entry name" value="PBPb"/>
    <property type="match status" value="1"/>
</dbReference>
<name>A0A0A3YLA2_9GAMM</name>
<dbReference type="AlphaFoldDB" id="A0A0A3YLA2"/>
<keyword evidence="2" id="KW-0813">Transport</keyword>
<dbReference type="eggNOG" id="COG0715">
    <property type="taxonomic scope" value="Bacteria"/>
</dbReference>
<dbReference type="GO" id="GO:0016020">
    <property type="term" value="C:membrane"/>
    <property type="evidence" value="ECO:0007669"/>
    <property type="project" value="InterPro"/>
</dbReference>
<dbReference type="InterPro" id="IPR010067">
    <property type="entry name" value="ABC_SsuA_sub-bd"/>
</dbReference>
<evidence type="ECO:0000256" key="2">
    <source>
        <dbReference type="ARBA" id="ARBA00022448"/>
    </source>
</evidence>
<dbReference type="EMBL" id="JRUQ01000111">
    <property type="protein sequence ID" value="KGT86106.1"/>
    <property type="molecule type" value="Genomic_DNA"/>
</dbReference>
<proteinExistence type="inferred from homology"/>
<dbReference type="Gene3D" id="3.40.190.10">
    <property type="entry name" value="Periplasmic binding protein-like II"/>
    <property type="match status" value="2"/>
</dbReference>
<sequence length="306" mass="32225">MKSHAFSAFTLLLAAFASPVWSAATLSVGDQRGNARAILEAAGELKNTPYTLDWHEFANAAPLLEAMRAGSIDAGSVGDAPLTFAVAAGLDAKGILATRYAGNAIVVKKGSPIRSVKDLQGKRIATVKGSSGHNLALQALHKAGVDPKAVNFVFTTPAEATLVLDQGGVDAVSTWEPYVSFATHQSGAQILADGKAYPALNYLVASNSAIASKKAELADFSQRLTRARAWGEQHPEEYAAAISKLLRIPQDVALAKVKREINTVDSDSAEVLAIQQNTADFYVKNGLIPKPLKAASFIDLSLSQGK</sequence>
<comment type="similarity">
    <text evidence="1">Belongs to the bacterial solute-binding protein SsuA/TauA family.</text>
</comment>
<evidence type="ECO:0000256" key="1">
    <source>
        <dbReference type="ARBA" id="ARBA00010742"/>
    </source>
</evidence>
<evidence type="ECO:0000256" key="6">
    <source>
        <dbReference type="SAM" id="SignalP"/>
    </source>
</evidence>
<dbReference type="PANTHER" id="PTHR30024:SF48">
    <property type="entry name" value="ABC TRANSPORTER SUBSTRATE-BINDING PROTEIN"/>
    <property type="match status" value="1"/>
</dbReference>
<evidence type="ECO:0000313" key="9">
    <source>
        <dbReference type="Proteomes" id="UP000030351"/>
    </source>
</evidence>
<dbReference type="FunFam" id="3.40.190.10:FF:000050">
    <property type="entry name" value="Sulfonate ABC transporter substrate-binding protein"/>
    <property type="match status" value="1"/>
</dbReference>
<evidence type="ECO:0000313" key="8">
    <source>
        <dbReference type="EMBL" id="KGT86106.1"/>
    </source>
</evidence>
<dbReference type="GO" id="GO:0042626">
    <property type="term" value="F:ATPase-coupled transmembrane transporter activity"/>
    <property type="evidence" value="ECO:0007669"/>
    <property type="project" value="InterPro"/>
</dbReference>
<dbReference type="CDD" id="cd13558">
    <property type="entry name" value="PBP2_SsuA_like_2"/>
    <property type="match status" value="1"/>
</dbReference>
<keyword evidence="9" id="KW-1185">Reference proteome</keyword>
<evidence type="ECO:0000256" key="4">
    <source>
        <dbReference type="ARBA" id="ARBA00055538"/>
    </source>
</evidence>
<dbReference type="Proteomes" id="UP000030351">
    <property type="component" value="Unassembled WGS sequence"/>
</dbReference>
<dbReference type="Pfam" id="PF13379">
    <property type="entry name" value="NMT1_2"/>
    <property type="match status" value="1"/>
</dbReference>
<feature type="domain" description="Solute-binding protein family 3/N-terminal" evidence="7">
    <location>
        <begin position="25"/>
        <end position="242"/>
    </location>
</feature>
<dbReference type="OrthoDB" id="7374754at2"/>
<gene>
    <name evidence="8" type="ORF">NG99_26740</name>
</gene>
<dbReference type="STRING" id="371042.NG99_26740"/>
<reference evidence="8 9" key="1">
    <citation type="submission" date="2014-10" db="EMBL/GenBank/DDBJ databases">
        <title>Genome sequence of Erwinia typographi M043b.</title>
        <authorList>
            <person name="Chan K.-G."/>
            <person name="Tan W.-S."/>
        </authorList>
    </citation>
    <scope>NUCLEOTIDE SEQUENCE [LARGE SCALE GENOMIC DNA]</scope>
    <source>
        <strain evidence="8 9">M043b</strain>
    </source>
</reference>
<dbReference type="InterPro" id="IPR001638">
    <property type="entry name" value="Solute-binding_3/MltF_N"/>
</dbReference>
<dbReference type="NCBIfam" id="TIGR01728">
    <property type="entry name" value="SsuA_fam"/>
    <property type="match status" value="1"/>
</dbReference>
<comment type="caution">
    <text evidence="8">The sequence shown here is derived from an EMBL/GenBank/DDBJ whole genome shotgun (WGS) entry which is preliminary data.</text>
</comment>
<protein>
    <recommendedName>
        <fullName evidence="5">Putative aliphatic sulfonates-binding protein</fullName>
    </recommendedName>
</protein>
<feature type="signal peptide" evidence="6">
    <location>
        <begin position="1"/>
        <end position="23"/>
    </location>
</feature>
<dbReference type="PANTHER" id="PTHR30024">
    <property type="entry name" value="ALIPHATIC SULFONATES-BINDING PROTEIN-RELATED"/>
    <property type="match status" value="1"/>
</dbReference>
<evidence type="ECO:0000256" key="3">
    <source>
        <dbReference type="ARBA" id="ARBA00022729"/>
    </source>
</evidence>
<feature type="chain" id="PRO_5002017677" description="Putative aliphatic sulfonates-binding protein" evidence="6">
    <location>
        <begin position="24"/>
        <end position="306"/>
    </location>
</feature>
<evidence type="ECO:0000256" key="5">
    <source>
        <dbReference type="ARBA" id="ARBA00070228"/>
    </source>
</evidence>
<comment type="function">
    <text evidence="4">Part of a binding-protein-dependent transport system for aliphatic sulfonates. Putative binding protein.</text>
</comment>